<reference evidence="3" key="1">
    <citation type="journal article" date="2019" name="Int. J. Syst. Evol. Microbiol.">
        <title>The Global Catalogue of Microorganisms (GCM) 10K type strain sequencing project: providing services to taxonomists for standard genome sequencing and annotation.</title>
        <authorList>
            <consortium name="The Broad Institute Genomics Platform"/>
            <consortium name="The Broad Institute Genome Sequencing Center for Infectious Disease"/>
            <person name="Wu L."/>
            <person name="Ma J."/>
        </authorList>
    </citation>
    <scope>NUCLEOTIDE SEQUENCE [LARGE SCALE GENOMIC DNA]</scope>
    <source>
        <strain evidence="3">JCM 18302</strain>
    </source>
</reference>
<comment type="caution">
    <text evidence="2">The sequence shown here is derived from an EMBL/GenBank/DDBJ whole genome shotgun (WGS) entry which is preliminary data.</text>
</comment>
<name>A0ABP9NPS2_9PSEU</name>
<evidence type="ECO:0000313" key="3">
    <source>
        <dbReference type="Proteomes" id="UP001500804"/>
    </source>
</evidence>
<dbReference type="RefSeq" id="WP_345606840.1">
    <property type="nucleotide sequence ID" value="NZ_BAABJO010000014.1"/>
</dbReference>
<evidence type="ECO:0000313" key="2">
    <source>
        <dbReference type="EMBL" id="GAA5125783.1"/>
    </source>
</evidence>
<keyword evidence="3" id="KW-1185">Reference proteome</keyword>
<dbReference type="Proteomes" id="UP001500804">
    <property type="component" value="Unassembled WGS sequence"/>
</dbReference>
<feature type="compositionally biased region" description="Low complexity" evidence="1">
    <location>
        <begin position="33"/>
        <end position="43"/>
    </location>
</feature>
<gene>
    <name evidence="2" type="ORF">GCM10023320_40640</name>
</gene>
<sequence>MVFTLRTLAARIVALKAEAYQLHKQLRTLLTAHPQAAAAPRGRPGQRRSAAHRRR</sequence>
<feature type="compositionally biased region" description="Basic residues" evidence="1">
    <location>
        <begin position="44"/>
        <end position="55"/>
    </location>
</feature>
<feature type="region of interest" description="Disordered" evidence="1">
    <location>
        <begin position="33"/>
        <end position="55"/>
    </location>
</feature>
<proteinExistence type="predicted"/>
<accession>A0ABP9NPS2</accession>
<organism evidence="2 3">
    <name type="scientific">Pseudonocardia adelaidensis</name>
    <dbReference type="NCBI Taxonomy" id="648754"/>
    <lineage>
        <taxon>Bacteria</taxon>
        <taxon>Bacillati</taxon>
        <taxon>Actinomycetota</taxon>
        <taxon>Actinomycetes</taxon>
        <taxon>Pseudonocardiales</taxon>
        <taxon>Pseudonocardiaceae</taxon>
        <taxon>Pseudonocardia</taxon>
    </lineage>
</organism>
<protein>
    <submittedName>
        <fullName evidence="2">Uncharacterized protein</fullName>
    </submittedName>
</protein>
<dbReference type="EMBL" id="BAABJO010000014">
    <property type="protein sequence ID" value="GAA5125783.1"/>
    <property type="molecule type" value="Genomic_DNA"/>
</dbReference>
<evidence type="ECO:0000256" key="1">
    <source>
        <dbReference type="SAM" id="MobiDB-lite"/>
    </source>
</evidence>